<feature type="domain" description="Sushi" evidence="6">
    <location>
        <begin position="447"/>
        <end position="501"/>
    </location>
</feature>
<feature type="domain" description="Sushi" evidence="6">
    <location>
        <begin position="388"/>
        <end position="445"/>
    </location>
</feature>
<feature type="disulfide bond" evidence="4">
    <location>
        <begin position="1200"/>
        <end position="1227"/>
    </location>
</feature>
<feature type="domain" description="Sushi" evidence="6">
    <location>
        <begin position="668"/>
        <end position="725"/>
    </location>
</feature>
<organism evidence="7 8">
    <name type="scientific">Sinanodonta woodiana</name>
    <name type="common">Chinese pond mussel</name>
    <name type="synonym">Anodonta woodiana</name>
    <dbReference type="NCBI Taxonomy" id="1069815"/>
    <lineage>
        <taxon>Eukaryota</taxon>
        <taxon>Metazoa</taxon>
        <taxon>Spiralia</taxon>
        <taxon>Lophotrochozoa</taxon>
        <taxon>Mollusca</taxon>
        <taxon>Bivalvia</taxon>
        <taxon>Autobranchia</taxon>
        <taxon>Heteroconchia</taxon>
        <taxon>Palaeoheterodonta</taxon>
        <taxon>Unionida</taxon>
        <taxon>Unionoidea</taxon>
        <taxon>Unionidae</taxon>
        <taxon>Unioninae</taxon>
        <taxon>Sinanodonta</taxon>
    </lineage>
</organism>
<feature type="domain" description="Sushi" evidence="6">
    <location>
        <begin position="892"/>
        <end position="949"/>
    </location>
</feature>
<dbReference type="SMART" id="SM00032">
    <property type="entry name" value="CCP"/>
    <property type="match status" value="23"/>
</dbReference>
<dbReference type="CDD" id="cd01450">
    <property type="entry name" value="vWFA_subfamily_ECM"/>
    <property type="match status" value="2"/>
</dbReference>
<feature type="domain" description="Sushi" evidence="6">
    <location>
        <begin position="1340"/>
        <end position="1397"/>
    </location>
</feature>
<feature type="domain" description="Sushi" evidence="6">
    <location>
        <begin position="220"/>
        <end position="277"/>
    </location>
</feature>
<feature type="disulfide bond" evidence="4">
    <location>
        <begin position="472"/>
        <end position="499"/>
    </location>
</feature>
<comment type="caution">
    <text evidence="4">Lacks conserved residue(s) required for the propagation of feature annotation.</text>
</comment>
<gene>
    <name evidence="7" type="ORF">ACJMK2_020417</name>
</gene>
<feature type="domain" description="Sushi" evidence="6">
    <location>
        <begin position="1452"/>
        <end position="1509"/>
    </location>
</feature>
<dbReference type="InterPro" id="IPR000436">
    <property type="entry name" value="Sushi_SCR_CCP_dom"/>
</dbReference>
<dbReference type="SUPFAM" id="SSF57535">
    <property type="entry name" value="Complement control module/SCR domain"/>
    <property type="match status" value="23"/>
</dbReference>
<feature type="disulfide bond" evidence="4">
    <location>
        <begin position="1480"/>
        <end position="1507"/>
    </location>
</feature>
<keyword evidence="3 4" id="KW-1015">Disulfide bond</keyword>
<reference evidence="7 8" key="1">
    <citation type="submission" date="2024-11" db="EMBL/GenBank/DDBJ databases">
        <title>Chromosome-level genome assembly of the freshwater bivalve Anodonta woodiana.</title>
        <authorList>
            <person name="Chen X."/>
        </authorList>
    </citation>
    <scope>NUCLEOTIDE SEQUENCE [LARGE SCALE GENOMIC DNA]</scope>
    <source>
        <strain evidence="7">MN2024</strain>
        <tissue evidence="7">Gills</tissue>
    </source>
</reference>
<feature type="disulfide bond" evidence="4">
    <location>
        <begin position="248"/>
        <end position="275"/>
    </location>
</feature>
<dbReference type="CDD" id="cd00033">
    <property type="entry name" value="CCP"/>
    <property type="match status" value="23"/>
</dbReference>
<evidence type="ECO:0000259" key="5">
    <source>
        <dbReference type="PROSITE" id="PS50234"/>
    </source>
</evidence>
<dbReference type="Pfam" id="PF00084">
    <property type="entry name" value="Sushi"/>
    <property type="match status" value="23"/>
</dbReference>
<feature type="disulfide bond" evidence="4">
    <location>
        <begin position="584"/>
        <end position="611"/>
    </location>
</feature>
<dbReference type="Gene3D" id="2.10.70.10">
    <property type="entry name" value="Complement Module, domain 1"/>
    <property type="match status" value="23"/>
</dbReference>
<evidence type="ECO:0000313" key="8">
    <source>
        <dbReference type="Proteomes" id="UP001634394"/>
    </source>
</evidence>
<dbReference type="PANTHER" id="PTHR45656:SF4">
    <property type="entry name" value="PROTEIN CBR-CLEC-78"/>
    <property type="match status" value="1"/>
</dbReference>
<feature type="disulfide bond" evidence="4">
    <location>
        <begin position="416"/>
        <end position="443"/>
    </location>
</feature>
<feature type="domain" description="VWFA" evidence="5">
    <location>
        <begin position="1515"/>
        <end position="1684"/>
    </location>
</feature>
<keyword evidence="1" id="KW-0732">Signal</keyword>
<feature type="domain" description="Sushi" evidence="6">
    <location>
        <begin position="1172"/>
        <end position="1229"/>
    </location>
</feature>
<dbReference type="PROSITE" id="PS50923">
    <property type="entry name" value="SUSHI"/>
    <property type="match status" value="11"/>
</dbReference>
<protein>
    <submittedName>
        <fullName evidence="7">Uncharacterized protein</fullName>
    </submittedName>
</protein>
<comment type="caution">
    <text evidence="7">The sequence shown here is derived from an EMBL/GenBank/DDBJ whole genome shotgun (WGS) entry which is preliminary data.</text>
</comment>
<dbReference type="InterPro" id="IPR036465">
    <property type="entry name" value="vWFA_dom_sf"/>
</dbReference>
<evidence type="ECO:0000256" key="1">
    <source>
        <dbReference type="ARBA" id="ARBA00022729"/>
    </source>
</evidence>
<evidence type="ECO:0000313" key="7">
    <source>
        <dbReference type="EMBL" id="KAL3842398.1"/>
    </source>
</evidence>
<dbReference type="Proteomes" id="UP001634394">
    <property type="component" value="Unassembled WGS sequence"/>
</dbReference>
<dbReference type="InterPro" id="IPR051277">
    <property type="entry name" value="SEZ6_CSMD_C4BPB_Regulators"/>
</dbReference>
<feature type="disulfide bond" evidence="4">
    <location>
        <begin position="1032"/>
        <end position="1059"/>
    </location>
</feature>
<feature type="domain" description="Sushi" evidence="6">
    <location>
        <begin position="780"/>
        <end position="837"/>
    </location>
</feature>
<feature type="domain" description="Sushi" evidence="6">
    <location>
        <begin position="556"/>
        <end position="613"/>
    </location>
</feature>
<sequence length="1700" mass="182543">MGTEFQKVHPKMPITCKKKLFLLLVAYSLLFRFTNSVPSSECRTVVDLCLVIDGSDSISKADYDKQRDATANLMTNLDIGENRARVGIVVFSTTIAEEVPLSSDKDLLKKRAQSLPHPRDGTNTALAIKTMRAMFQSYGRPDTPWTGIVITDGISKDPKLTMEEAQKAREEGISLIAVGVTTLIDSVELLNIAGVESRVLKLESFDELKDALAGLAKTICPCDTPPVITHTVISPGPRTVGTVRLYECLEGYRGVGSGQIACLENSTWTVPTLECVVCPEPPLITNAVVDPGDNLIKTFRNFRCNAGYIPSGPTVIECLANTTWSIPKFECILCGDTPIVPHSMILPGPNLIDTVRNYECDKGYIPVGPTNIKCKTDATWSPPEFQCVACMDPPVVPNAAVDVGSNLIGALRNYQCAKGFLVKGKSSIVCRADATWSPPEFICDVCGETPVVLNAVITTGDHFIGSVRAYQCDKGFLATGPTEIICKEDGLWSNPTIQCIGCLDLPLVQHALLEPGSNLIGSLRNYICEKGFVATGPTIVECLPSATWSPLQFTCVACTDPPLVSNSLVDIGSNLIGSVRSYTCKDGFVAKGKTSIVCQPDAHWSPPEFICDVCPETPILPHAVIGPGDNFIGSLRVYQCEKGFRATNPTEIVCLKDGTWSQPAFQCVACPEPPLVKNALIEPGSNLIGSVRQYVCEDGFLASGPTTIECSPDGGWTLPQFSCIVCGDTPLVTNAKIRPGSHLLGTARTYDCMEGYKAAGPTDILCLKDAMWSKPDFTCITCPEPPLVQNAVLEPGSSLIGIVRQYRCEKGYLATGPVAVECLADAVWSSPKFACIACQDPPLLQHALIEPGSNLIGSHRNYICEPGFVATGPTAVECLADATWAPQQFTCIACTDPPLVSNSLVDSGSNLIGSVRTYTCKDGFVTKGKTSIVCQPDAHWSPPEFICDVCPEIPVVPHAVIGPGDNFIGSLRLYQCEKGFRATAPTGIVCQKDGTWSQPAFQCVACPEPPLVKNALIEPGSNLIGSVRQYVCEDGFLASGPATIECSPDGGWTLPQFSCIVCADPPVVDNAVVRSGLNVIGTVRIYSCNLGYLAKGDTSIVCLKDATWSKPQFICDVCGPIPDVPNAIPLPGDHQIGSVIFYECMRGFIPDASTDILCLNNGTWSSPFFSCKTCPEPPPVKHAFVNPGLLLIGSERQYMCDLGYLAKGDTGIVCQADATWSKTMFYCDVCGDLPIVKNAEILAGPHLIGSVRHYRCMEGLLATGPTDIICQKDATWSATAFQCITCGEVPLMENGVILSGSHLIGSIRKYECVKGFVPSSSTEIMCQKDATWSVPNFLCIACPKPPLVKNAVINPGENLVGSIRMYTCEEGYFAKGNTEIICLPDATWSAQTFVCDVCGPEPFVDNAIILPGSNLVGSFRSYQCAKGLVPSGSTKILCQKDGTWSLPMFNCIGCGIPPLVKNAVVSPGESLIGEFRSYTCNEGLIPTGPAGIFCQDNATWTAAEFTCAECRSLVDMIVVVDGSDSINAPGYEMLRGAIIQLIPELEMGDGKARVGIVVFSSDIHEVIPLTGNSTALISKVKYLYHPRDGTNTAKGIQKMREMFKSNGRPDVPWLGIVITDGISKQPLQTKQEAESAKAGGVYMIAVGITDKINQEELENISSSPKQVLQLETFGQLSKELVNLMRNVCNHSMICLIGNKS</sequence>
<feature type="domain" description="VWFA" evidence="5">
    <location>
        <begin position="47"/>
        <end position="219"/>
    </location>
</feature>
<keyword evidence="8" id="KW-1185">Reference proteome</keyword>
<dbReference type="InterPro" id="IPR002035">
    <property type="entry name" value="VWF_A"/>
</dbReference>
<feature type="disulfide bond" evidence="4">
    <location>
        <begin position="1368"/>
        <end position="1395"/>
    </location>
</feature>
<keyword evidence="2" id="KW-0677">Repeat</keyword>
<evidence type="ECO:0000256" key="3">
    <source>
        <dbReference type="ARBA" id="ARBA00023157"/>
    </source>
</evidence>
<feature type="disulfide bond" evidence="4">
    <location>
        <begin position="808"/>
        <end position="835"/>
    </location>
</feature>
<dbReference type="PRINTS" id="PR00453">
    <property type="entry name" value="VWFADOMAIN"/>
</dbReference>
<evidence type="ECO:0000259" key="6">
    <source>
        <dbReference type="PROSITE" id="PS50923"/>
    </source>
</evidence>
<proteinExistence type="predicted"/>
<dbReference type="Pfam" id="PF00092">
    <property type="entry name" value="VWA"/>
    <property type="match status" value="2"/>
</dbReference>
<dbReference type="Gene3D" id="3.40.50.410">
    <property type="entry name" value="von Willebrand factor, type A domain"/>
    <property type="match status" value="2"/>
</dbReference>
<feature type="disulfide bond" evidence="4">
    <location>
        <begin position="920"/>
        <end position="947"/>
    </location>
</feature>
<evidence type="ECO:0000256" key="2">
    <source>
        <dbReference type="ARBA" id="ARBA00022737"/>
    </source>
</evidence>
<feature type="disulfide bond" evidence="4">
    <location>
        <begin position="696"/>
        <end position="723"/>
    </location>
</feature>
<accession>A0ABD3U1J4</accession>
<evidence type="ECO:0000256" key="4">
    <source>
        <dbReference type="PROSITE-ProRule" id="PRU00302"/>
    </source>
</evidence>
<dbReference type="PANTHER" id="PTHR45656">
    <property type="entry name" value="PROTEIN CBR-CLEC-78"/>
    <property type="match status" value="1"/>
</dbReference>
<dbReference type="InterPro" id="IPR035976">
    <property type="entry name" value="Sushi/SCR/CCP_sf"/>
</dbReference>
<dbReference type="SMART" id="SM00327">
    <property type="entry name" value="VWA"/>
    <property type="match status" value="2"/>
</dbReference>
<keyword evidence="4" id="KW-0768">Sushi</keyword>
<dbReference type="PROSITE" id="PS50234">
    <property type="entry name" value="VWFA"/>
    <property type="match status" value="2"/>
</dbReference>
<name>A0ABD3U1J4_SINWO</name>
<dbReference type="SUPFAM" id="SSF53300">
    <property type="entry name" value="vWA-like"/>
    <property type="match status" value="2"/>
</dbReference>
<feature type="domain" description="Sushi" evidence="6">
    <location>
        <begin position="1004"/>
        <end position="1061"/>
    </location>
</feature>
<dbReference type="EMBL" id="JBJQND010000017">
    <property type="protein sequence ID" value="KAL3842398.1"/>
    <property type="molecule type" value="Genomic_DNA"/>
</dbReference>